<evidence type="ECO:0000256" key="1">
    <source>
        <dbReference type="ARBA" id="ARBA00004571"/>
    </source>
</evidence>
<accession>A0A177Y301</accession>
<dbReference type="SUPFAM" id="SSF56935">
    <property type="entry name" value="Porins"/>
    <property type="match status" value="1"/>
</dbReference>
<dbReference type="InterPro" id="IPR033900">
    <property type="entry name" value="Gram_neg_porin_domain"/>
</dbReference>
<evidence type="ECO:0000256" key="5">
    <source>
        <dbReference type="SAM" id="SignalP"/>
    </source>
</evidence>
<dbReference type="PANTHER" id="PTHR34501">
    <property type="entry name" value="PROTEIN YDDL-RELATED"/>
    <property type="match status" value="1"/>
</dbReference>
<evidence type="ECO:0000259" key="6">
    <source>
        <dbReference type="Pfam" id="PF13609"/>
    </source>
</evidence>
<protein>
    <recommendedName>
        <fullName evidence="6">Porin domain-containing protein</fullName>
    </recommendedName>
</protein>
<evidence type="ECO:0000313" key="7">
    <source>
        <dbReference type="EMBL" id="OAJ95210.1"/>
    </source>
</evidence>
<dbReference type="Proteomes" id="UP000078406">
    <property type="component" value="Unassembled WGS sequence"/>
</dbReference>
<dbReference type="InterPro" id="IPR050298">
    <property type="entry name" value="Gram-neg_bact_OMP"/>
</dbReference>
<dbReference type="RefSeq" id="WP_054962166.1">
    <property type="nucleotide sequence ID" value="NZ_LLEI02000021.1"/>
</dbReference>
<reference evidence="7" key="1">
    <citation type="journal article" date="2016" name="Syst. Appl. Microbiol.">
        <title>Vibrio bivalvicida sp. nov., a novel larval pathogen for bivalve molluscs reared in a hatchery.</title>
        <authorList>
            <person name="Dubert J."/>
            <person name="Romalde J.L."/>
            <person name="Prado S."/>
            <person name="Barja J.L."/>
        </authorList>
    </citation>
    <scope>NUCLEOTIDE SEQUENCE [LARGE SCALE GENOMIC DNA]</scope>
    <source>
        <strain evidence="7">605</strain>
    </source>
</reference>
<comment type="similarity">
    <text evidence="2">Belongs to the Gram-negative porin family.</text>
</comment>
<feature type="chain" id="PRO_5008079448" description="Porin domain-containing protein" evidence="5">
    <location>
        <begin position="22"/>
        <end position="331"/>
    </location>
</feature>
<dbReference type="Gene3D" id="2.40.160.10">
    <property type="entry name" value="Porin"/>
    <property type="match status" value="1"/>
</dbReference>
<name>A0A177Y301_9VIBR</name>
<dbReference type="CDD" id="cd00342">
    <property type="entry name" value="gram_neg_porins"/>
    <property type="match status" value="1"/>
</dbReference>
<keyword evidence="4" id="KW-0472">Membrane</keyword>
<dbReference type="InterPro" id="IPR001897">
    <property type="entry name" value="Porin_gammaproteobac"/>
</dbReference>
<gene>
    <name evidence="7" type="ORF">APB76_07975</name>
</gene>
<organism evidence="7">
    <name type="scientific">Vibrio bivalvicida</name>
    <dbReference type="NCBI Taxonomy" id="1276888"/>
    <lineage>
        <taxon>Bacteria</taxon>
        <taxon>Pseudomonadati</taxon>
        <taxon>Pseudomonadota</taxon>
        <taxon>Gammaproteobacteria</taxon>
        <taxon>Vibrionales</taxon>
        <taxon>Vibrionaceae</taxon>
        <taxon>Vibrio</taxon>
        <taxon>Vibrio oreintalis group</taxon>
    </lineage>
</organism>
<evidence type="ECO:0000256" key="3">
    <source>
        <dbReference type="ARBA" id="ARBA00022729"/>
    </source>
</evidence>
<dbReference type="GO" id="GO:0009279">
    <property type="term" value="C:cell outer membrane"/>
    <property type="evidence" value="ECO:0007669"/>
    <property type="project" value="UniProtKB-SubCell"/>
</dbReference>
<evidence type="ECO:0000256" key="2">
    <source>
        <dbReference type="ARBA" id="ARBA00007539"/>
    </source>
</evidence>
<comment type="caution">
    <text evidence="7">The sequence shown here is derived from an EMBL/GenBank/DDBJ whole genome shotgun (WGS) entry which is preliminary data.</text>
</comment>
<comment type="subcellular location">
    <subcellularLocation>
        <location evidence="1">Cell outer membrane</location>
        <topology evidence="1">Multi-pass membrane protein</topology>
    </subcellularLocation>
</comment>
<dbReference type="PRINTS" id="PR00183">
    <property type="entry name" value="ECOLIPORIN"/>
</dbReference>
<feature type="domain" description="Porin" evidence="6">
    <location>
        <begin position="8"/>
        <end position="300"/>
    </location>
</feature>
<keyword evidence="3 5" id="KW-0732">Signal</keyword>
<dbReference type="GO" id="GO:0015288">
    <property type="term" value="F:porin activity"/>
    <property type="evidence" value="ECO:0007669"/>
    <property type="project" value="InterPro"/>
</dbReference>
<dbReference type="PANTHER" id="PTHR34501:SF2">
    <property type="entry name" value="OUTER MEMBRANE PORIN F-RELATED"/>
    <property type="match status" value="1"/>
</dbReference>
<dbReference type="GO" id="GO:0034220">
    <property type="term" value="P:monoatomic ion transmembrane transport"/>
    <property type="evidence" value="ECO:0007669"/>
    <property type="project" value="InterPro"/>
</dbReference>
<evidence type="ECO:0000256" key="4">
    <source>
        <dbReference type="ARBA" id="ARBA00023136"/>
    </source>
</evidence>
<sequence length="331" mass="35425">MKKTVAASAVFAALVSGSSLAATVYKADGTDLKVGGRVEFRGDFIGTSKGAEIKGTMDDSTRARLNLKGKSEITEGMSAFGVYEAEQDTGKDEFENRYMYAGLDFDGHALSFGRQDMAAVIVSDLTDITEFSGVQQVINSASDKEDSVIAYRGAFDAFQLEATYQAKSDEDTDGYGISGLYSAPFGLDFGLAFSGADLGKGLGSQSQILGGLGYTLESLYLGATYSVGDLDDKATGTTDKEFKALEVAAQYKFTKQFSAAVLYTNQENEAADGTKADKTDGVEVVGYYKFNGNFRTYVSYFSNGIKSTDADADGFKDTGEDTLRLGVRYDF</sequence>
<dbReference type="AlphaFoldDB" id="A0A177Y301"/>
<dbReference type="EMBL" id="LLEI02000021">
    <property type="protein sequence ID" value="OAJ95210.1"/>
    <property type="molecule type" value="Genomic_DNA"/>
</dbReference>
<dbReference type="InterPro" id="IPR023614">
    <property type="entry name" value="Porin_dom_sf"/>
</dbReference>
<proteinExistence type="inferred from homology"/>
<feature type="signal peptide" evidence="5">
    <location>
        <begin position="1"/>
        <end position="21"/>
    </location>
</feature>
<dbReference type="Pfam" id="PF13609">
    <property type="entry name" value="Porin_4"/>
    <property type="match status" value="1"/>
</dbReference>